<evidence type="ECO:0008006" key="3">
    <source>
        <dbReference type="Google" id="ProtNLM"/>
    </source>
</evidence>
<proteinExistence type="predicted"/>
<sequence length="76" mass="8533">MTWTVKVRVEAFRQAAHRAEFTSAYALGNAMEVERSTVIRVLNGEMRPGPAFIGGALRALKPMAFEHLFEVVRKTL</sequence>
<evidence type="ECO:0000313" key="1">
    <source>
        <dbReference type="EMBL" id="MBM7811058.1"/>
    </source>
</evidence>
<name>A0ABS2S6Z9_9PSEU</name>
<comment type="caution">
    <text evidence="1">The sequence shown here is derived from an EMBL/GenBank/DDBJ whole genome shotgun (WGS) entry which is preliminary data.</text>
</comment>
<protein>
    <recommendedName>
        <fullName evidence="3">HTH cro/C1-type domain-containing protein</fullName>
    </recommendedName>
</protein>
<dbReference type="EMBL" id="JAFBCL010000001">
    <property type="protein sequence ID" value="MBM7811058.1"/>
    <property type="molecule type" value="Genomic_DNA"/>
</dbReference>
<organism evidence="1 2">
    <name type="scientific">Saccharothrix algeriensis</name>
    <dbReference type="NCBI Taxonomy" id="173560"/>
    <lineage>
        <taxon>Bacteria</taxon>
        <taxon>Bacillati</taxon>
        <taxon>Actinomycetota</taxon>
        <taxon>Actinomycetes</taxon>
        <taxon>Pseudonocardiales</taxon>
        <taxon>Pseudonocardiaceae</taxon>
        <taxon>Saccharothrix</taxon>
    </lineage>
</organism>
<evidence type="ECO:0000313" key="2">
    <source>
        <dbReference type="Proteomes" id="UP001195724"/>
    </source>
</evidence>
<accession>A0ABS2S6Z9</accession>
<keyword evidence="2" id="KW-1185">Reference proteome</keyword>
<dbReference type="RefSeq" id="WP_204841947.1">
    <property type="nucleotide sequence ID" value="NZ_JAFBCL010000001.1"/>
</dbReference>
<dbReference type="Proteomes" id="UP001195724">
    <property type="component" value="Unassembled WGS sequence"/>
</dbReference>
<reference evidence="1 2" key="1">
    <citation type="submission" date="2021-01" db="EMBL/GenBank/DDBJ databases">
        <title>Sequencing the genomes of 1000 actinobacteria strains.</title>
        <authorList>
            <person name="Klenk H.-P."/>
        </authorList>
    </citation>
    <scope>NUCLEOTIDE SEQUENCE [LARGE SCALE GENOMIC DNA]</scope>
    <source>
        <strain evidence="1 2">DSM 44581</strain>
    </source>
</reference>
<gene>
    <name evidence="1" type="ORF">JOE68_001923</name>
</gene>